<evidence type="ECO:0000313" key="3">
    <source>
        <dbReference type="Proteomes" id="UP001163096"/>
    </source>
</evidence>
<evidence type="ECO:0000256" key="1">
    <source>
        <dbReference type="SAM" id="Phobius"/>
    </source>
</evidence>
<feature type="transmembrane region" description="Helical" evidence="1">
    <location>
        <begin position="105"/>
        <end position="127"/>
    </location>
</feature>
<proteinExistence type="predicted"/>
<reference evidence="2" key="1">
    <citation type="submission" date="2022-11" db="EMBL/GenBank/DDBJ databases">
        <title>Complete genome sequence of Methanogenium organophilum DSM 3596.</title>
        <authorList>
            <person name="Chen S.-C."/>
            <person name="Lai S.-J."/>
            <person name="You Y.-T."/>
        </authorList>
    </citation>
    <scope>NUCLEOTIDE SEQUENCE</scope>
    <source>
        <strain evidence="2">DSM 3596</strain>
    </source>
</reference>
<feature type="transmembrane region" description="Helical" evidence="1">
    <location>
        <begin position="161"/>
        <end position="187"/>
    </location>
</feature>
<evidence type="ECO:0000313" key="2">
    <source>
        <dbReference type="EMBL" id="WAI01070.1"/>
    </source>
</evidence>
<feature type="transmembrane region" description="Helical" evidence="1">
    <location>
        <begin position="12"/>
        <end position="35"/>
    </location>
</feature>
<feature type="transmembrane region" description="Helical" evidence="1">
    <location>
        <begin position="77"/>
        <end position="99"/>
    </location>
</feature>
<dbReference type="AlphaFoldDB" id="A0A9X9S534"/>
<name>A0A9X9S534_METOG</name>
<keyword evidence="1" id="KW-0472">Membrane</keyword>
<dbReference type="Proteomes" id="UP001163096">
    <property type="component" value="Chromosome"/>
</dbReference>
<dbReference type="EMBL" id="CP113361">
    <property type="protein sequence ID" value="WAI01070.1"/>
    <property type="molecule type" value="Genomic_DNA"/>
</dbReference>
<keyword evidence="1" id="KW-1133">Transmembrane helix</keyword>
<organism evidence="2 3">
    <name type="scientific">Methanogenium organophilum</name>
    <dbReference type="NCBI Taxonomy" id="2199"/>
    <lineage>
        <taxon>Archaea</taxon>
        <taxon>Methanobacteriati</taxon>
        <taxon>Methanobacteriota</taxon>
        <taxon>Stenosarchaea group</taxon>
        <taxon>Methanomicrobia</taxon>
        <taxon>Methanomicrobiales</taxon>
        <taxon>Methanomicrobiaceae</taxon>
        <taxon>Methanogenium</taxon>
    </lineage>
</organism>
<feature type="transmembrane region" description="Helical" evidence="1">
    <location>
        <begin position="51"/>
        <end position="70"/>
    </location>
</feature>
<sequence>MEIKRVLKNIDVLLKYGLIAILLLSFLIHIFVFIINWEAFIFGIRLAGPPAGLYLFLEAIGAGSLAFLLIKYRQYTTAVFALAVLYFGYLFLDSAVTIQTLTDKLYSPVLLMVFIISFGFLIFHALISRFCADDDRPTMIESAIHSICTKIMTQETEEDKIIIGTLLVIVIFIAVIIILPLTIAFIFSLMELF</sequence>
<dbReference type="GeneID" id="76835778"/>
<gene>
    <name evidence="2" type="ORF">OU421_11710</name>
</gene>
<dbReference type="KEGG" id="mou:OU421_11710"/>
<dbReference type="RefSeq" id="WP_268186284.1">
    <property type="nucleotide sequence ID" value="NZ_CP113361.1"/>
</dbReference>
<keyword evidence="3" id="KW-1185">Reference proteome</keyword>
<accession>A0A9X9S534</accession>
<protein>
    <submittedName>
        <fullName evidence="2">Uncharacterized protein</fullName>
    </submittedName>
</protein>
<keyword evidence="1" id="KW-0812">Transmembrane</keyword>